<dbReference type="AlphaFoldDB" id="A0A328TRT2"/>
<dbReference type="EMBL" id="LJAM02000121">
    <property type="protein sequence ID" value="RAP71615.1"/>
    <property type="molecule type" value="Genomic_DNA"/>
</dbReference>
<gene>
    <name evidence="1" type="ORF">ACZ87_01562</name>
</gene>
<name>A0A328TRT2_9GAMM</name>
<dbReference type="GO" id="GO:0009018">
    <property type="term" value="F:sucrose phosphorylase activity"/>
    <property type="evidence" value="ECO:0007669"/>
    <property type="project" value="UniProtKB-EC"/>
</dbReference>
<evidence type="ECO:0000313" key="1">
    <source>
        <dbReference type="EMBL" id="RAP71615.1"/>
    </source>
</evidence>
<keyword evidence="2" id="KW-1185">Reference proteome</keyword>
<accession>A0A328TRT2</accession>
<dbReference type="EC" id="2.4.1.7" evidence="1"/>
<keyword evidence="1" id="KW-0808">Transferase</keyword>
<protein>
    <submittedName>
        <fullName evidence="1">Sucrose phosphorylase domain protein</fullName>
        <ecNumber evidence="1">2.4.1.7</ecNumber>
    </submittedName>
</protein>
<reference evidence="1" key="1">
    <citation type="submission" date="2018-04" db="EMBL/GenBank/DDBJ databases">
        <title>Genomes of the Obligate Erwinia dacicola and Facultative Enterobacter sp. OLF Endosymbionts of the Olive Fruit fly, Bactrocera oleae.</title>
        <authorList>
            <person name="Estes A.M."/>
            <person name="Hearn D.J."/>
            <person name="Agarwal S."/>
            <person name="Pierson E.A."/>
            <person name="Dunning-Hotopp J.C."/>
        </authorList>
    </citation>
    <scope>NUCLEOTIDE SEQUENCE [LARGE SCALE GENOMIC DNA]</scope>
    <source>
        <strain evidence="1">Oroville</strain>
    </source>
</reference>
<dbReference type="Proteomes" id="UP000244334">
    <property type="component" value="Unassembled WGS sequence"/>
</dbReference>
<organism evidence="1 2">
    <name type="scientific">Candidatus Erwinia dacicola</name>
    <dbReference type="NCBI Taxonomy" id="252393"/>
    <lineage>
        <taxon>Bacteria</taxon>
        <taxon>Pseudomonadati</taxon>
        <taxon>Pseudomonadota</taxon>
        <taxon>Gammaproteobacteria</taxon>
        <taxon>Enterobacterales</taxon>
        <taxon>Erwiniaceae</taxon>
        <taxon>Erwinia</taxon>
    </lineage>
</organism>
<proteinExistence type="predicted"/>
<keyword evidence="1" id="KW-0328">Glycosyltransferase</keyword>
<evidence type="ECO:0000313" key="2">
    <source>
        <dbReference type="Proteomes" id="UP000244334"/>
    </source>
</evidence>
<comment type="caution">
    <text evidence="1">The sequence shown here is derived from an EMBL/GenBank/DDBJ whole genome shotgun (WGS) entry which is preliminary data.</text>
</comment>
<sequence>MNIINKLLDKIYEYSFPQSYLQRLNTLIDEARAQIHHPRKAHWDDKRCGADRLYRSPP</sequence>